<dbReference type="InterPro" id="IPR006190">
    <property type="entry name" value="SAF_AFP_Neu5Ac"/>
</dbReference>
<name>A0A7J0BWP3_9BACT</name>
<dbReference type="SUPFAM" id="SSF51269">
    <property type="entry name" value="AFP III-like domain"/>
    <property type="match status" value="1"/>
</dbReference>
<evidence type="ECO:0000313" key="2">
    <source>
        <dbReference type="EMBL" id="GFM38118.1"/>
    </source>
</evidence>
<dbReference type="Proteomes" id="UP000503820">
    <property type="component" value="Unassembled WGS sequence"/>
</dbReference>
<protein>
    <submittedName>
        <fullName evidence="2">Sialic acid synthase</fullName>
    </submittedName>
</protein>
<accession>A0A7J0BWP3</accession>
<dbReference type="InterPro" id="IPR020030">
    <property type="entry name" value="Pseudaminic_synth_PseI"/>
</dbReference>
<dbReference type="GO" id="GO:0047444">
    <property type="term" value="F:N-acylneuraminate-9-phosphate synthase activity"/>
    <property type="evidence" value="ECO:0007669"/>
    <property type="project" value="TreeGrafter"/>
</dbReference>
<dbReference type="SMART" id="SM00858">
    <property type="entry name" value="SAF"/>
    <property type="match status" value="1"/>
</dbReference>
<dbReference type="InterPro" id="IPR013974">
    <property type="entry name" value="SAF"/>
</dbReference>
<dbReference type="PROSITE" id="PS50844">
    <property type="entry name" value="AFP_LIKE"/>
    <property type="match status" value="1"/>
</dbReference>
<dbReference type="AlphaFoldDB" id="A0A7J0BWP3"/>
<evidence type="ECO:0000259" key="1">
    <source>
        <dbReference type="PROSITE" id="PS50844"/>
    </source>
</evidence>
<organism evidence="2 3">
    <name type="scientific">Desulfovibrio psychrotolerans</name>
    <dbReference type="NCBI Taxonomy" id="415242"/>
    <lineage>
        <taxon>Bacteria</taxon>
        <taxon>Pseudomonadati</taxon>
        <taxon>Thermodesulfobacteriota</taxon>
        <taxon>Desulfovibrionia</taxon>
        <taxon>Desulfovibrionales</taxon>
        <taxon>Desulfovibrionaceae</taxon>
        <taxon>Desulfovibrio</taxon>
    </lineage>
</organism>
<dbReference type="Pfam" id="PF08666">
    <property type="entry name" value="SAF"/>
    <property type="match status" value="1"/>
</dbReference>
<dbReference type="NCBIfam" id="TIGR03586">
    <property type="entry name" value="PseI"/>
    <property type="match status" value="1"/>
</dbReference>
<reference evidence="2 3" key="1">
    <citation type="submission" date="2020-05" db="EMBL/GenBank/DDBJ databases">
        <title>Draft genome sequence of Desulfovibrio psychrotolerans JS1T.</title>
        <authorList>
            <person name="Ueno A."/>
            <person name="Tamazawa S."/>
            <person name="Tamamura S."/>
            <person name="Murakami T."/>
            <person name="Kiyama T."/>
            <person name="Inomata H."/>
            <person name="Amano Y."/>
            <person name="Miyakawa K."/>
            <person name="Tamaki H."/>
            <person name="Naganuma T."/>
            <person name="Kaneko K."/>
        </authorList>
    </citation>
    <scope>NUCLEOTIDE SEQUENCE [LARGE SCALE GENOMIC DNA]</scope>
    <source>
        <strain evidence="2 3">JS1</strain>
    </source>
</reference>
<dbReference type="InterPro" id="IPR036732">
    <property type="entry name" value="AFP_Neu5c_C_sf"/>
</dbReference>
<dbReference type="CDD" id="cd11615">
    <property type="entry name" value="SAF_NeuB_like"/>
    <property type="match status" value="1"/>
</dbReference>
<sequence length="356" mass="38591">MTSSITIGTRTIGAGHPAYIIAEMSANHNQSFDRAADILRAAHAAGADAVKLQTYTADTLTIPCDNEHFRIKGTLWEGRTLHDLYLEAYTPWDWQPKLKALADELGMHLFSTPFDETAVDFLETMNVPAHKVASFELVDLPLLKKIAATGKPVIMSTGMATLAEIDEAVTTLRQAGCKQLALLKCTSAYPAPAHEMNLRTIPHLGQAFGVPSGLSDHTLGITAPVAAVALGACIIEKHFTLSRGDEGPDSSFSLEPQEFRQMVDAIRMAEAALGTVQYTLTAKEVASKVFRRSLFVVKDVKKGETFTLENVRSIRPGTGLHTRFLSDIIGSHATMDIQAGTPMSMGLFTSGNNHRE</sequence>
<dbReference type="InterPro" id="IPR057736">
    <property type="entry name" value="SAF_PseI/NeuA/NeuB"/>
</dbReference>
<dbReference type="EMBL" id="BLVP01000035">
    <property type="protein sequence ID" value="GFM38118.1"/>
    <property type="molecule type" value="Genomic_DNA"/>
</dbReference>
<evidence type="ECO:0000313" key="3">
    <source>
        <dbReference type="Proteomes" id="UP000503820"/>
    </source>
</evidence>
<comment type="caution">
    <text evidence="2">The sequence shown here is derived from an EMBL/GenBank/DDBJ whole genome shotgun (WGS) entry which is preliminary data.</text>
</comment>
<dbReference type="Gene3D" id="3.90.1210.10">
    <property type="entry name" value="Antifreeze-like/N-acetylneuraminic acid synthase C-terminal domain"/>
    <property type="match status" value="1"/>
</dbReference>
<dbReference type="InterPro" id="IPR013132">
    <property type="entry name" value="PseI/NeuA/B-like_N"/>
</dbReference>
<keyword evidence="3" id="KW-1185">Reference proteome</keyword>
<dbReference type="GO" id="GO:0016051">
    <property type="term" value="P:carbohydrate biosynthetic process"/>
    <property type="evidence" value="ECO:0007669"/>
    <property type="project" value="InterPro"/>
</dbReference>
<dbReference type="PANTHER" id="PTHR42966:SF2">
    <property type="entry name" value="PSEUDAMINIC ACID SYNTHASE"/>
    <property type="match status" value="1"/>
</dbReference>
<feature type="domain" description="AFP-like" evidence="1">
    <location>
        <begin position="293"/>
        <end position="351"/>
    </location>
</feature>
<dbReference type="Gene3D" id="3.20.20.70">
    <property type="entry name" value="Aldolase class I"/>
    <property type="match status" value="1"/>
</dbReference>
<dbReference type="InterPro" id="IPR051690">
    <property type="entry name" value="PseI-like"/>
</dbReference>
<gene>
    <name evidence="2" type="primary">spsE</name>
    <name evidence="2" type="ORF">DSM19430T_28020</name>
</gene>
<dbReference type="InterPro" id="IPR013785">
    <property type="entry name" value="Aldolase_TIM"/>
</dbReference>
<dbReference type="PANTHER" id="PTHR42966">
    <property type="entry name" value="N-ACETYLNEURAMINATE SYNTHASE"/>
    <property type="match status" value="1"/>
</dbReference>
<dbReference type="Pfam" id="PF03102">
    <property type="entry name" value="NeuB"/>
    <property type="match status" value="1"/>
</dbReference>
<dbReference type="SUPFAM" id="SSF51569">
    <property type="entry name" value="Aldolase"/>
    <property type="match status" value="1"/>
</dbReference>
<dbReference type="RefSeq" id="WP_174410746.1">
    <property type="nucleotide sequence ID" value="NZ_BLVP01000035.1"/>
</dbReference>
<proteinExistence type="predicted"/>